<evidence type="ECO:0000313" key="2">
    <source>
        <dbReference type="Proteomes" id="UP001176517"/>
    </source>
</evidence>
<evidence type="ECO:0000313" key="1">
    <source>
        <dbReference type="EMBL" id="KAK0542418.1"/>
    </source>
</evidence>
<protein>
    <submittedName>
        <fullName evidence="1">Uncharacterized protein</fullName>
    </submittedName>
</protein>
<proteinExistence type="predicted"/>
<dbReference type="AlphaFoldDB" id="A0AAN6GIZ2"/>
<dbReference type="Proteomes" id="UP001176517">
    <property type="component" value="Unassembled WGS sequence"/>
</dbReference>
<dbReference type="EMBL" id="JAPDMZ010000528">
    <property type="protein sequence ID" value="KAK0542418.1"/>
    <property type="molecule type" value="Genomic_DNA"/>
</dbReference>
<keyword evidence="2" id="KW-1185">Reference proteome</keyword>
<organism evidence="1 2">
    <name type="scientific">Tilletia horrida</name>
    <dbReference type="NCBI Taxonomy" id="155126"/>
    <lineage>
        <taxon>Eukaryota</taxon>
        <taxon>Fungi</taxon>
        <taxon>Dikarya</taxon>
        <taxon>Basidiomycota</taxon>
        <taxon>Ustilaginomycotina</taxon>
        <taxon>Exobasidiomycetes</taxon>
        <taxon>Tilletiales</taxon>
        <taxon>Tilletiaceae</taxon>
        <taxon>Tilletia</taxon>
    </lineage>
</organism>
<gene>
    <name evidence="1" type="ORF">OC846_006744</name>
</gene>
<comment type="caution">
    <text evidence="1">The sequence shown here is derived from an EMBL/GenBank/DDBJ whole genome shotgun (WGS) entry which is preliminary data.</text>
</comment>
<reference evidence="1" key="1">
    <citation type="journal article" date="2023" name="PhytoFront">
        <title>Draft Genome Resources of Seven Strains of Tilletia horrida, Causal Agent of Kernel Smut of Rice.</title>
        <authorList>
            <person name="Khanal S."/>
            <person name="Antony Babu S."/>
            <person name="Zhou X.G."/>
        </authorList>
    </citation>
    <scope>NUCLEOTIDE SEQUENCE</scope>
    <source>
        <strain evidence="1">TX6</strain>
    </source>
</reference>
<name>A0AAN6GIZ2_9BASI</name>
<accession>A0AAN6GIZ2</accession>
<sequence>MLTAYPEVRERALETAMLFNPQYDLPEPKGLLQMGIQWREVQWRFGSPTYKAFPAVAAVLFMWDDRI</sequence>